<dbReference type="AlphaFoldDB" id="K1T7I6"/>
<dbReference type="EMBL" id="AJWZ01005513">
    <property type="protein sequence ID" value="EKC62365.1"/>
    <property type="molecule type" value="Genomic_DNA"/>
</dbReference>
<accession>K1T7I6</accession>
<protein>
    <submittedName>
        <fullName evidence="1">Uncharacterized protein</fullName>
    </submittedName>
</protein>
<gene>
    <name evidence="1" type="ORF">OBE_08011</name>
</gene>
<organism evidence="1">
    <name type="scientific">human gut metagenome</name>
    <dbReference type="NCBI Taxonomy" id="408170"/>
    <lineage>
        <taxon>unclassified sequences</taxon>
        <taxon>metagenomes</taxon>
        <taxon>organismal metagenomes</taxon>
    </lineage>
</organism>
<comment type="caution">
    <text evidence="1">The sequence shown here is derived from an EMBL/GenBank/DDBJ whole genome shotgun (WGS) entry which is preliminary data.</text>
</comment>
<proteinExistence type="predicted"/>
<reference evidence="1" key="1">
    <citation type="journal article" date="2013" name="Environ. Microbiol.">
        <title>Microbiota from the distal guts of lean and obese adolescents exhibit partial functional redundancy besides clear differences in community structure.</title>
        <authorList>
            <person name="Ferrer M."/>
            <person name="Ruiz A."/>
            <person name="Lanza F."/>
            <person name="Haange S.B."/>
            <person name="Oberbach A."/>
            <person name="Till H."/>
            <person name="Bargiela R."/>
            <person name="Campoy C."/>
            <person name="Segura M.T."/>
            <person name="Richter M."/>
            <person name="von Bergen M."/>
            <person name="Seifert J."/>
            <person name="Suarez A."/>
        </authorList>
    </citation>
    <scope>NUCLEOTIDE SEQUENCE</scope>
</reference>
<sequence length="35" mass="4154">MEEIHKTEQKIADLQQYLKGLHAALKQEEDNEMIK</sequence>
<evidence type="ECO:0000313" key="1">
    <source>
        <dbReference type="EMBL" id="EKC62365.1"/>
    </source>
</evidence>
<feature type="non-terminal residue" evidence="1">
    <location>
        <position position="35"/>
    </location>
</feature>
<name>K1T7I6_9ZZZZ</name>